<dbReference type="Gene3D" id="2.130.10.10">
    <property type="entry name" value="YVTN repeat-like/Quinoprotein amine dehydrogenase"/>
    <property type="match status" value="1"/>
</dbReference>
<evidence type="ECO:0000256" key="2">
    <source>
        <dbReference type="ARBA" id="ARBA00022737"/>
    </source>
</evidence>
<feature type="region of interest" description="Disordered" evidence="6">
    <location>
        <begin position="96"/>
        <end position="115"/>
    </location>
</feature>
<dbReference type="GO" id="GO:0003743">
    <property type="term" value="F:translation initiation factor activity"/>
    <property type="evidence" value="ECO:0007669"/>
    <property type="project" value="UniProtKB-KW"/>
</dbReference>
<dbReference type="GO" id="GO:0003723">
    <property type="term" value="F:RNA binding"/>
    <property type="evidence" value="ECO:0007669"/>
    <property type="project" value="TreeGrafter"/>
</dbReference>
<evidence type="ECO:0000313" key="9">
    <source>
        <dbReference type="Proteomes" id="UP001152797"/>
    </source>
</evidence>
<organism evidence="7">
    <name type="scientific">Cladocopium goreaui</name>
    <dbReference type="NCBI Taxonomy" id="2562237"/>
    <lineage>
        <taxon>Eukaryota</taxon>
        <taxon>Sar</taxon>
        <taxon>Alveolata</taxon>
        <taxon>Dinophyceae</taxon>
        <taxon>Suessiales</taxon>
        <taxon>Symbiodiniaceae</taxon>
        <taxon>Cladocopium</taxon>
    </lineage>
</organism>
<evidence type="ECO:0000256" key="5">
    <source>
        <dbReference type="PROSITE-ProRule" id="PRU00221"/>
    </source>
</evidence>
<evidence type="ECO:0000256" key="4">
    <source>
        <dbReference type="ARBA" id="ARBA00040390"/>
    </source>
</evidence>
<dbReference type="SMART" id="SM00320">
    <property type="entry name" value="WD40"/>
    <property type="match status" value="5"/>
</dbReference>
<evidence type="ECO:0000256" key="6">
    <source>
        <dbReference type="SAM" id="MobiDB-lite"/>
    </source>
</evidence>
<evidence type="ECO:0000256" key="3">
    <source>
        <dbReference type="ARBA" id="ARBA00038394"/>
    </source>
</evidence>
<keyword evidence="2" id="KW-0677">Repeat</keyword>
<comment type="similarity">
    <text evidence="3">Belongs to the WD repeat STRAP family.</text>
</comment>
<feature type="repeat" description="WD" evidence="5">
    <location>
        <begin position="165"/>
        <end position="197"/>
    </location>
</feature>
<dbReference type="InterPro" id="IPR036322">
    <property type="entry name" value="WD40_repeat_dom_sf"/>
</dbReference>
<keyword evidence="1 5" id="KW-0853">WD repeat</keyword>
<evidence type="ECO:0000256" key="1">
    <source>
        <dbReference type="ARBA" id="ARBA00022574"/>
    </source>
</evidence>
<evidence type="ECO:0000313" key="7">
    <source>
        <dbReference type="EMBL" id="CAI3995310.1"/>
    </source>
</evidence>
<sequence length="516" mass="56093">MSESLRYQKQSAFAEDEKEFLKLAKKLRDILKLEEKVKAGESLAQNQLEKVNSKETLLKEVTALAGKLPGDSDVLEKTQDITALLPATAVQGIERRRKQELERRQSREKKQEEERRAPVFMCRHDRPILGVCVSADGRYLFTCSKDGYLICWSLEEKLLKALYTFAGHTGAVFTLDVTSAPPLLISGSADGQVNFWEGDPARLKPLTVTSPKKTLEHGGRVRDQLDGVLPVLLKSWGFELGKHFLQRSIESSTPAMIAVWNASPAGEAEKLLEIKDLPGKANDLQWGGGGKLKLFSAHDNGYVGVWLAEAPGSLMKTIKLHNAAISSLTLSSDATTLVTASHDKTSKAVDVSQPATETLATFELNRPLNAVAVSKDFQPQKTGTVVLAGGKDARDVTRAKDMQEDEFEAKVIDSASGKILAAGTGHFGPVHGLLSLPRIGTAGAFATVSEDGCLKVHGLDGSLLHSDTLSPAEQRNACNACTASLRDYALCLVTACRERLGRLAQREMSYCCPRNI</sequence>
<keyword evidence="9" id="KW-1185">Reference proteome</keyword>
<dbReference type="SUPFAM" id="SSF50978">
    <property type="entry name" value="WD40 repeat-like"/>
    <property type="match status" value="1"/>
</dbReference>
<dbReference type="AlphaFoldDB" id="A0A9P1CPG8"/>
<protein>
    <recommendedName>
        <fullName evidence="4">Serine-threonine kinase receptor-associated protein</fullName>
    </recommendedName>
</protein>
<evidence type="ECO:0000313" key="8">
    <source>
        <dbReference type="EMBL" id="CAL4782622.1"/>
    </source>
</evidence>
<dbReference type="PANTHER" id="PTHR19877:SF1">
    <property type="entry name" value="EUKARYOTIC TRANSLATION INITIATION FACTOR 3 SUBUNIT I"/>
    <property type="match status" value="1"/>
</dbReference>
<accession>A0A9P1CPG8</accession>
<dbReference type="PROSITE" id="PS50294">
    <property type="entry name" value="WD_REPEATS_REGION"/>
    <property type="match status" value="1"/>
</dbReference>
<dbReference type="PROSITE" id="PS50082">
    <property type="entry name" value="WD_REPEATS_2"/>
    <property type="match status" value="2"/>
</dbReference>
<dbReference type="InterPro" id="IPR015943">
    <property type="entry name" value="WD40/YVTN_repeat-like_dom_sf"/>
</dbReference>
<dbReference type="OrthoDB" id="406844at2759"/>
<name>A0A9P1CPG8_9DINO</name>
<gene>
    <name evidence="7" type="ORF">C1SCF055_LOCUS21890</name>
</gene>
<reference evidence="8 9" key="2">
    <citation type="submission" date="2024-05" db="EMBL/GenBank/DDBJ databases">
        <authorList>
            <person name="Chen Y."/>
            <person name="Shah S."/>
            <person name="Dougan E. K."/>
            <person name="Thang M."/>
            <person name="Chan C."/>
        </authorList>
    </citation>
    <scope>NUCLEOTIDE SEQUENCE [LARGE SCALE GENOMIC DNA]</scope>
</reference>
<dbReference type="GO" id="GO:0002183">
    <property type="term" value="P:cytoplasmic translational initiation"/>
    <property type="evidence" value="ECO:0007669"/>
    <property type="project" value="TreeGrafter"/>
</dbReference>
<dbReference type="Pfam" id="PF00400">
    <property type="entry name" value="WD40"/>
    <property type="match status" value="3"/>
</dbReference>
<dbReference type="InterPro" id="IPR001680">
    <property type="entry name" value="WD40_rpt"/>
</dbReference>
<dbReference type="PANTHER" id="PTHR19877">
    <property type="entry name" value="EUKARYOTIC TRANSLATION INITIATION FACTOR 3 SUBUNIT I"/>
    <property type="match status" value="1"/>
</dbReference>
<dbReference type="EMBL" id="CAMXCT020002057">
    <property type="protein sequence ID" value="CAL1148685.1"/>
    <property type="molecule type" value="Genomic_DNA"/>
</dbReference>
<comment type="caution">
    <text evidence="7">The sequence shown here is derived from an EMBL/GenBank/DDBJ whole genome shotgun (WGS) entry which is preliminary data.</text>
</comment>
<proteinExistence type="inferred from homology"/>
<dbReference type="Proteomes" id="UP001152797">
    <property type="component" value="Unassembled WGS sequence"/>
</dbReference>
<dbReference type="EMBL" id="CAMXCT010002057">
    <property type="protein sequence ID" value="CAI3995310.1"/>
    <property type="molecule type" value="Genomic_DNA"/>
</dbReference>
<dbReference type="EMBL" id="CAMXCT030002057">
    <property type="protein sequence ID" value="CAL4782622.1"/>
    <property type="molecule type" value="Genomic_DNA"/>
</dbReference>
<feature type="repeat" description="WD" evidence="5">
    <location>
        <begin position="121"/>
        <end position="155"/>
    </location>
</feature>
<reference evidence="7" key="1">
    <citation type="submission" date="2022-10" db="EMBL/GenBank/DDBJ databases">
        <authorList>
            <person name="Chen Y."/>
            <person name="Dougan E. K."/>
            <person name="Chan C."/>
            <person name="Rhodes N."/>
            <person name="Thang M."/>
        </authorList>
    </citation>
    <scope>NUCLEOTIDE SEQUENCE</scope>
</reference>
<keyword evidence="8" id="KW-0396">Initiation factor</keyword>
<keyword evidence="8" id="KW-0648">Protein biosynthesis</keyword>
<dbReference type="GO" id="GO:0071541">
    <property type="term" value="C:eukaryotic translation initiation factor 3 complex, eIF3m"/>
    <property type="evidence" value="ECO:0007669"/>
    <property type="project" value="TreeGrafter"/>
</dbReference>